<keyword evidence="7" id="KW-0482">Metalloprotease</keyword>
<accession>A0A7S3AU78</accession>
<dbReference type="PANTHER" id="PTHR11733:SF167">
    <property type="entry name" value="FI17812P1-RELATED"/>
    <property type="match status" value="1"/>
</dbReference>
<dbReference type="InterPro" id="IPR018497">
    <property type="entry name" value="Peptidase_M13_C"/>
</dbReference>
<dbReference type="PROSITE" id="PS51885">
    <property type="entry name" value="NEPRILYSIN"/>
    <property type="match status" value="1"/>
</dbReference>
<organism evidence="10">
    <name type="scientific">Haptolina ericina</name>
    <dbReference type="NCBI Taxonomy" id="156174"/>
    <lineage>
        <taxon>Eukaryota</taxon>
        <taxon>Haptista</taxon>
        <taxon>Haptophyta</taxon>
        <taxon>Prymnesiophyceae</taxon>
        <taxon>Prymnesiales</taxon>
        <taxon>Prymnesiaceae</taxon>
        <taxon>Haptolina</taxon>
    </lineage>
</organism>
<feature type="domain" description="Peptidase M13 C-terminal" evidence="8">
    <location>
        <begin position="437"/>
        <end position="638"/>
    </location>
</feature>
<dbReference type="Gene3D" id="3.40.390.10">
    <property type="entry name" value="Collagenase (Catalytic Domain)"/>
    <property type="match status" value="1"/>
</dbReference>
<dbReference type="GO" id="GO:0005886">
    <property type="term" value="C:plasma membrane"/>
    <property type="evidence" value="ECO:0007669"/>
    <property type="project" value="TreeGrafter"/>
</dbReference>
<dbReference type="Pfam" id="PF05649">
    <property type="entry name" value="Peptidase_M13_N"/>
    <property type="match status" value="1"/>
</dbReference>
<dbReference type="SUPFAM" id="SSF55486">
    <property type="entry name" value="Metalloproteases ('zincins'), catalytic domain"/>
    <property type="match status" value="1"/>
</dbReference>
<dbReference type="InterPro" id="IPR024079">
    <property type="entry name" value="MetalloPept_cat_dom_sf"/>
</dbReference>
<evidence type="ECO:0000259" key="8">
    <source>
        <dbReference type="Pfam" id="PF01431"/>
    </source>
</evidence>
<evidence type="ECO:0000259" key="9">
    <source>
        <dbReference type="Pfam" id="PF05649"/>
    </source>
</evidence>
<comment type="similarity">
    <text evidence="2">Belongs to the peptidase M13 family.</text>
</comment>
<evidence type="ECO:0000256" key="7">
    <source>
        <dbReference type="ARBA" id="ARBA00023049"/>
    </source>
</evidence>
<dbReference type="Gene3D" id="1.10.1380.10">
    <property type="entry name" value="Neutral endopeptidase , domain2"/>
    <property type="match status" value="1"/>
</dbReference>
<keyword evidence="3" id="KW-0645">Protease</keyword>
<dbReference type="CDD" id="cd08662">
    <property type="entry name" value="M13"/>
    <property type="match status" value="1"/>
</dbReference>
<dbReference type="AlphaFoldDB" id="A0A7S3AU78"/>
<evidence type="ECO:0000256" key="1">
    <source>
        <dbReference type="ARBA" id="ARBA00001947"/>
    </source>
</evidence>
<proteinExistence type="inferred from homology"/>
<keyword evidence="4" id="KW-0479">Metal-binding</keyword>
<evidence type="ECO:0000256" key="6">
    <source>
        <dbReference type="ARBA" id="ARBA00022833"/>
    </source>
</evidence>
<feature type="domain" description="Peptidase M13 N-terminal" evidence="9">
    <location>
        <begin position="8"/>
        <end position="385"/>
    </location>
</feature>
<dbReference type="PANTHER" id="PTHR11733">
    <property type="entry name" value="ZINC METALLOPROTEASE FAMILY M13 NEPRILYSIN-RELATED"/>
    <property type="match status" value="1"/>
</dbReference>
<evidence type="ECO:0000256" key="5">
    <source>
        <dbReference type="ARBA" id="ARBA00022801"/>
    </source>
</evidence>
<evidence type="ECO:0008006" key="11">
    <source>
        <dbReference type="Google" id="ProtNLM"/>
    </source>
</evidence>
<dbReference type="GO" id="GO:0046872">
    <property type="term" value="F:metal ion binding"/>
    <property type="evidence" value="ECO:0007669"/>
    <property type="project" value="UniProtKB-KW"/>
</dbReference>
<protein>
    <recommendedName>
        <fullName evidence="11">Peptidase M13</fullName>
    </recommendedName>
</protein>
<gene>
    <name evidence="10" type="ORF">HERI1096_LOCUS15447</name>
</gene>
<sequence length="641" mass="71498">MDPSISPAGNFFKYANGKWMETHPIPAEYPAWNTFISLHDSNLSRLKELLNGLPPPVGGVANTPAEKVAAFWHSVMDEDAVEQAGLTPLAPILATCDLAADDKTAAVAKLHAEYGVNVFFATGEGPDDKKSEWTLVQLHQSGLGLPDRDYYFDEDKAEKRALYEAHIASSLAMLGEEAEVAKVQAAAVMKLETKLAASHLTRSERRDPDTCYNKYSAAKLAALVKGAVEWPRYLELVGKPAPSAVNIDSPTALAVASRLLEATPTDELRAYLRWHVCKAYAQHLPKAFVDAHFEFFSKALSGQQEQKPRWKRAMAFVEDALGEAVGELYVEKYFGGEAKPRALATVENVRAALEHRLREVEWMAESTREKALQKMNEFNVKIGYPDEWVDYSKLRIAAGDHLGNVQRALAFEHARQMGYADAPTDRTRWLMLPQQINAYYHPNLNEIVFPAAILQPPFFDATADDAVNFGAMGAVVGHEMTHGFDDQGRQYDFKGNLNDWWEKADGEEYERRVSVQVEQASRFAVYGKELNGKLTCGENIADLGGLKLAFAALNTQLDAKGSPGHINGFDAHQRFFLSWAQVWRENTTKERALQMVTLDPHGPNEYRVNGPLTNMPEFHAAFGVKEGDAMWRPQAERVDIW</sequence>
<dbReference type="InterPro" id="IPR000718">
    <property type="entry name" value="Peptidase_M13"/>
</dbReference>
<dbReference type="EMBL" id="HBHX01027627">
    <property type="protein sequence ID" value="CAE0114762.1"/>
    <property type="molecule type" value="Transcribed_RNA"/>
</dbReference>
<evidence type="ECO:0000313" key="10">
    <source>
        <dbReference type="EMBL" id="CAE0114762.1"/>
    </source>
</evidence>
<dbReference type="PRINTS" id="PR00786">
    <property type="entry name" value="NEPRILYSIN"/>
</dbReference>
<dbReference type="InterPro" id="IPR042089">
    <property type="entry name" value="Peptidase_M13_dom_2"/>
</dbReference>
<keyword evidence="5" id="KW-0378">Hydrolase</keyword>
<reference evidence="10" key="1">
    <citation type="submission" date="2021-01" db="EMBL/GenBank/DDBJ databases">
        <authorList>
            <person name="Corre E."/>
            <person name="Pelletier E."/>
            <person name="Niang G."/>
            <person name="Scheremetjew M."/>
            <person name="Finn R."/>
            <person name="Kale V."/>
            <person name="Holt S."/>
            <person name="Cochrane G."/>
            <person name="Meng A."/>
            <person name="Brown T."/>
            <person name="Cohen L."/>
        </authorList>
    </citation>
    <scope>NUCLEOTIDE SEQUENCE</scope>
    <source>
        <strain evidence="10">CCMP281</strain>
    </source>
</reference>
<dbReference type="Pfam" id="PF01431">
    <property type="entry name" value="Peptidase_M13"/>
    <property type="match status" value="1"/>
</dbReference>
<comment type="cofactor">
    <cofactor evidence="1">
        <name>Zn(2+)</name>
        <dbReference type="ChEBI" id="CHEBI:29105"/>
    </cofactor>
</comment>
<dbReference type="InterPro" id="IPR008753">
    <property type="entry name" value="Peptidase_M13_N"/>
</dbReference>
<evidence type="ECO:0000256" key="3">
    <source>
        <dbReference type="ARBA" id="ARBA00022670"/>
    </source>
</evidence>
<dbReference type="GO" id="GO:0016485">
    <property type="term" value="P:protein processing"/>
    <property type="evidence" value="ECO:0007669"/>
    <property type="project" value="TreeGrafter"/>
</dbReference>
<name>A0A7S3AU78_9EUKA</name>
<dbReference type="GO" id="GO:0004222">
    <property type="term" value="F:metalloendopeptidase activity"/>
    <property type="evidence" value="ECO:0007669"/>
    <property type="project" value="InterPro"/>
</dbReference>
<evidence type="ECO:0000256" key="2">
    <source>
        <dbReference type="ARBA" id="ARBA00007357"/>
    </source>
</evidence>
<evidence type="ECO:0000256" key="4">
    <source>
        <dbReference type="ARBA" id="ARBA00022723"/>
    </source>
</evidence>
<keyword evidence="6" id="KW-0862">Zinc</keyword>